<evidence type="ECO:0000259" key="2">
    <source>
        <dbReference type="PROSITE" id="PS51184"/>
    </source>
</evidence>
<gene>
    <name evidence="3" type="ORF">OSTLU_39523</name>
</gene>
<dbReference type="Pfam" id="PF13621">
    <property type="entry name" value="Cupin_8"/>
    <property type="match status" value="1"/>
</dbReference>
<evidence type="ECO:0000313" key="3">
    <source>
        <dbReference type="EMBL" id="ABO93910.1"/>
    </source>
</evidence>
<protein>
    <recommendedName>
        <fullName evidence="2">JmjC domain-containing protein</fullName>
    </recommendedName>
</protein>
<feature type="domain" description="JmjC" evidence="2">
    <location>
        <begin position="81"/>
        <end position="235"/>
    </location>
</feature>
<dbReference type="PROSITE" id="PS51184">
    <property type="entry name" value="JMJC"/>
    <property type="match status" value="1"/>
</dbReference>
<dbReference type="eggNOG" id="KOG2132">
    <property type="taxonomic scope" value="Eukaryota"/>
</dbReference>
<dbReference type="Gramene" id="ABO93910">
    <property type="protein sequence ID" value="ABO93910"/>
    <property type="gene ID" value="OSTLU_39523"/>
</dbReference>
<dbReference type="Gene3D" id="2.60.120.650">
    <property type="entry name" value="Cupin"/>
    <property type="match status" value="1"/>
</dbReference>
<dbReference type="RefSeq" id="XP_001415618.1">
    <property type="nucleotide sequence ID" value="XM_001415581.1"/>
</dbReference>
<dbReference type="STRING" id="436017.A4RRR9"/>
<dbReference type="PANTHER" id="PTHR12461:SF105">
    <property type="entry name" value="HYPOXIA-INDUCIBLE FACTOR 1-ALPHA INHIBITOR"/>
    <property type="match status" value="1"/>
</dbReference>
<dbReference type="PANTHER" id="PTHR12461">
    <property type="entry name" value="HYPOXIA-INDUCIBLE FACTOR 1 ALPHA INHIBITOR-RELATED"/>
    <property type="match status" value="1"/>
</dbReference>
<dbReference type="Proteomes" id="UP000001568">
    <property type="component" value="Chromosome 1"/>
</dbReference>
<proteinExistence type="inferred from homology"/>
<dbReference type="HOGENOM" id="CLU_016785_3_2_1"/>
<dbReference type="OMA" id="PKLYWHY"/>
<dbReference type="AlphaFoldDB" id="A4RRR9"/>
<sequence length="235" mass="26396">MAKRGEDGESSDCGTPIVLDALVKHWPAVTKWRDGAYLDEIVGDRTVPVELGKTYVDDAWSQKLMTMREFMDAYVDGDDDESTRRASGGADVGYLAQHELFEQCPELKRDIEEPLYCALGTGTVCAVNAWFGPAHTESPAHTDPHHNLLCQVIGVKRVRLFAPSETPKMYPRDAPMSNTSRVDVMHPNLDEFPLFVDVEFIDATLYPGDALYIPPGWWHRVKAATVSFSVSYWWD</sequence>
<evidence type="ECO:0000313" key="4">
    <source>
        <dbReference type="Proteomes" id="UP000001568"/>
    </source>
</evidence>
<dbReference type="EMBL" id="CP000581">
    <property type="protein sequence ID" value="ABO93910.1"/>
    <property type="molecule type" value="Genomic_DNA"/>
</dbReference>
<name>A4RRR9_OSTLU</name>
<evidence type="ECO:0000256" key="1">
    <source>
        <dbReference type="ARBA" id="ARBA00006801"/>
    </source>
</evidence>
<dbReference type="KEGG" id="olu:OSTLU_39523"/>
<dbReference type="SMART" id="SM00558">
    <property type="entry name" value="JmjC"/>
    <property type="match status" value="1"/>
</dbReference>
<keyword evidence="4" id="KW-1185">Reference proteome</keyword>
<dbReference type="InterPro" id="IPR041667">
    <property type="entry name" value="Cupin_8"/>
</dbReference>
<dbReference type="OrthoDB" id="496616at2759"/>
<reference evidence="3 4" key="1">
    <citation type="journal article" date="2007" name="Proc. Natl. Acad. Sci. U.S.A.">
        <title>The tiny eukaryote Ostreococcus provides genomic insights into the paradox of plankton speciation.</title>
        <authorList>
            <person name="Palenik B."/>
            <person name="Grimwood J."/>
            <person name="Aerts A."/>
            <person name="Rouze P."/>
            <person name="Salamov A."/>
            <person name="Putnam N."/>
            <person name="Dupont C."/>
            <person name="Jorgensen R."/>
            <person name="Derelle E."/>
            <person name="Rombauts S."/>
            <person name="Zhou K."/>
            <person name="Otillar R."/>
            <person name="Merchant S.S."/>
            <person name="Podell S."/>
            <person name="Gaasterland T."/>
            <person name="Napoli C."/>
            <person name="Gendler K."/>
            <person name="Manuell A."/>
            <person name="Tai V."/>
            <person name="Vallon O."/>
            <person name="Piganeau G."/>
            <person name="Jancek S."/>
            <person name="Heijde M."/>
            <person name="Jabbari K."/>
            <person name="Bowler C."/>
            <person name="Lohr M."/>
            <person name="Robbens S."/>
            <person name="Werner G."/>
            <person name="Dubchak I."/>
            <person name="Pazour G.J."/>
            <person name="Ren Q."/>
            <person name="Paulsen I."/>
            <person name="Delwiche C."/>
            <person name="Schmutz J."/>
            <person name="Rokhsar D."/>
            <person name="Van de Peer Y."/>
            <person name="Moreau H."/>
            <person name="Grigoriev I.V."/>
        </authorList>
    </citation>
    <scope>NUCLEOTIDE SEQUENCE [LARGE SCALE GENOMIC DNA]</scope>
    <source>
        <strain evidence="3 4">CCE9901</strain>
    </source>
</reference>
<dbReference type="InterPro" id="IPR003347">
    <property type="entry name" value="JmjC_dom"/>
</dbReference>
<accession>A4RRR9</accession>
<comment type="similarity">
    <text evidence="1">Belongs to the JARID1 histone demethylase family.</text>
</comment>
<dbReference type="SUPFAM" id="SSF51197">
    <property type="entry name" value="Clavaminate synthase-like"/>
    <property type="match status" value="1"/>
</dbReference>
<organism evidence="3 4">
    <name type="scientific">Ostreococcus lucimarinus (strain CCE9901)</name>
    <dbReference type="NCBI Taxonomy" id="436017"/>
    <lineage>
        <taxon>Eukaryota</taxon>
        <taxon>Viridiplantae</taxon>
        <taxon>Chlorophyta</taxon>
        <taxon>Mamiellophyceae</taxon>
        <taxon>Mamiellales</taxon>
        <taxon>Bathycoccaceae</taxon>
        <taxon>Ostreococcus</taxon>
    </lineage>
</organism>
<dbReference type="GeneID" id="4999888"/>